<keyword evidence="1" id="KW-0255">Endonuclease</keyword>
<proteinExistence type="predicted"/>
<keyword evidence="1" id="KW-0540">Nuclease</keyword>
<evidence type="ECO:0000313" key="1">
    <source>
        <dbReference type="EMBL" id="MCI30732.1"/>
    </source>
</evidence>
<protein>
    <submittedName>
        <fullName evidence="1">Endonuclease/exonuclease/phosphatase family protein</fullName>
    </submittedName>
</protein>
<dbReference type="EMBL" id="LXQA010181764">
    <property type="protein sequence ID" value="MCI30732.1"/>
    <property type="molecule type" value="Genomic_DNA"/>
</dbReference>
<dbReference type="AlphaFoldDB" id="A0A392R3Q9"/>
<keyword evidence="1" id="KW-0269">Exonuclease</keyword>
<dbReference type="GO" id="GO:0004519">
    <property type="term" value="F:endonuclease activity"/>
    <property type="evidence" value="ECO:0007669"/>
    <property type="project" value="UniProtKB-KW"/>
</dbReference>
<comment type="caution">
    <text evidence="1">The sequence shown here is derived from an EMBL/GenBank/DDBJ whole genome shotgun (WGS) entry which is preliminary data.</text>
</comment>
<feature type="non-terminal residue" evidence="1">
    <location>
        <position position="142"/>
    </location>
</feature>
<dbReference type="Proteomes" id="UP000265520">
    <property type="component" value="Unassembled WGS sequence"/>
</dbReference>
<keyword evidence="2" id="KW-1185">Reference proteome</keyword>
<reference evidence="1 2" key="1">
    <citation type="journal article" date="2018" name="Front. Plant Sci.">
        <title>Red Clover (Trifolium pratense) and Zigzag Clover (T. medium) - A Picture of Genomic Similarities and Differences.</title>
        <authorList>
            <person name="Dluhosova J."/>
            <person name="Istvanek J."/>
            <person name="Nedelnik J."/>
            <person name="Repkova J."/>
        </authorList>
    </citation>
    <scope>NUCLEOTIDE SEQUENCE [LARGE SCALE GENOMIC DNA]</scope>
    <source>
        <strain evidence="2">cv. 10/8</strain>
        <tissue evidence="1">Leaf</tissue>
    </source>
</reference>
<dbReference type="GO" id="GO:0004527">
    <property type="term" value="F:exonuclease activity"/>
    <property type="evidence" value="ECO:0007669"/>
    <property type="project" value="UniProtKB-KW"/>
</dbReference>
<organism evidence="1 2">
    <name type="scientific">Trifolium medium</name>
    <dbReference type="NCBI Taxonomy" id="97028"/>
    <lineage>
        <taxon>Eukaryota</taxon>
        <taxon>Viridiplantae</taxon>
        <taxon>Streptophyta</taxon>
        <taxon>Embryophyta</taxon>
        <taxon>Tracheophyta</taxon>
        <taxon>Spermatophyta</taxon>
        <taxon>Magnoliopsida</taxon>
        <taxon>eudicotyledons</taxon>
        <taxon>Gunneridae</taxon>
        <taxon>Pentapetalae</taxon>
        <taxon>rosids</taxon>
        <taxon>fabids</taxon>
        <taxon>Fabales</taxon>
        <taxon>Fabaceae</taxon>
        <taxon>Papilionoideae</taxon>
        <taxon>50 kb inversion clade</taxon>
        <taxon>NPAAA clade</taxon>
        <taxon>Hologalegina</taxon>
        <taxon>IRL clade</taxon>
        <taxon>Trifolieae</taxon>
        <taxon>Trifolium</taxon>
    </lineage>
</organism>
<sequence>MLKCWKDIHGYHQFVREKWNLMQADDWGGFVLKEKLKMIKLALKEWHVAHTQNLPSRIDSLKVRLSDLEGKGEDTVLSDVELVELHGITSDIQSLSRLNASISWQQSRSLWLKEGDANSKYFHSIIASRRRGNAISTIQVDG</sequence>
<name>A0A392R3Q9_9FABA</name>
<keyword evidence="1" id="KW-0378">Hydrolase</keyword>
<accession>A0A392R3Q9</accession>
<evidence type="ECO:0000313" key="2">
    <source>
        <dbReference type="Proteomes" id="UP000265520"/>
    </source>
</evidence>